<dbReference type="Proteomes" id="UP000190897">
    <property type="component" value="Unassembled WGS sequence"/>
</dbReference>
<dbReference type="AlphaFoldDB" id="A0A1T5BY66"/>
<proteinExistence type="predicted"/>
<organism evidence="1 2">
    <name type="scientific">Dyadobacter psychrophilus</name>
    <dbReference type="NCBI Taxonomy" id="651661"/>
    <lineage>
        <taxon>Bacteria</taxon>
        <taxon>Pseudomonadati</taxon>
        <taxon>Bacteroidota</taxon>
        <taxon>Cytophagia</taxon>
        <taxon>Cytophagales</taxon>
        <taxon>Spirosomataceae</taxon>
        <taxon>Dyadobacter</taxon>
    </lineage>
</organism>
<reference evidence="2" key="1">
    <citation type="submission" date="2017-02" db="EMBL/GenBank/DDBJ databases">
        <authorList>
            <person name="Varghese N."/>
            <person name="Submissions S."/>
        </authorList>
    </citation>
    <scope>NUCLEOTIDE SEQUENCE [LARGE SCALE GENOMIC DNA]</scope>
    <source>
        <strain evidence="2">DSM 22270</strain>
    </source>
</reference>
<sequence length="44" mass="5065">MKKGSGGLGYYERQYKAMGFKSGDKISIKFYDTIPILYSYSIQM</sequence>
<keyword evidence="2" id="KW-1185">Reference proteome</keyword>
<gene>
    <name evidence="1" type="ORF">SAMN05660293_00703</name>
</gene>
<dbReference type="EMBL" id="FUZA01000001">
    <property type="protein sequence ID" value="SKB52049.1"/>
    <property type="molecule type" value="Genomic_DNA"/>
</dbReference>
<protein>
    <submittedName>
        <fullName evidence="1">Uncharacterized protein</fullName>
    </submittedName>
</protein>
<accession>A0A1T5BY66</accession>
<evidence type="ECO:0000313" key="1">
    <source>
        <dbReference type="EMBL" id="SKB52049.1"/>
    </source>
</evidence>
<name>A0A1T5BY66_9BACT</name>
<evidence type="ECO:0000313" key="2">
    <source>
        <dbReference type="Proteomes" id="UP000190897"/>
    </source>
</evidence>